<feature type="transmembrane region" description="Helical" evidence="6">
    <location>
        <begin position="243"/>
        <end position="261"/>
    </location>
</feature>
<feature type="domain" description="EamA" evidence="7">
    <location>
        <begin position="3"/>
        <end position="134"/>
    </location>
</feature>
<gene>
    <name evidence="8" type="ORF">NUH88_06520</name>
</gene>
<protein>
    <submittedName>
        <fullName evidence="8">DMT family transporter</fullName>
    </submittedName>
</protein>
<dbReference type="GO" id="GO:0016020">
    <property type="term" value="C:membrane"/>
    <property type="evidence" value="ECO:0007669"/>
    <property type="project" value="UniProtKB-SubCell"/>
</dbReference>
<name>A0A9J7AY35_9PROT</name>
<dbReference type="InterPro" id="IPR050638">
    <property type="entry name" value="AA-Vitamin_Transporters"/>
</dbReference>
<evidence type="ECO:0000259" key="7">
    <source>
        <dbReference type="Pfam" id="PF00892"/>
    </source>
</evidence>
<feature type="transmembrane region" description="Helical" evidence="6">
    <location>
        <begin position="147"/>
        <end position="169"/>
    </location>
</feature>
<dbReference type="PANTHER" id="PTHR32322:SF2">
    <property type="entry name" value="EAMA DOMAIN-CONTAINING PROTEIN"/>
    <property type="match status" value="1"/>
</dbReference>
<accession>A0A9J7AY35</accession>
<evidence type="ECO:0000313" key="8">
    <source>
        <dbReference type="EMBL" id="UUX51345.1"/>
    </source>
</evidence>
<evidence type="ECO:0000256" key="1">
    <source>
        <dbReference type="ARBA" id="ARBA00004141"/>
    </source>
</evidence>
<keyword evidence="5 6" id="KW-0472">Membrane</keyword>
<reference evidence="8" key="1">
    <citation type="submission" date="2022-08" db="EMBL/GenBank/DDBJ databases">
        <title>Nisaea acidiphila sp. nov., isolated from a marine algal debris and emended description of the genus Nisaea Urios et al. 2008.</title>
        <authorList>
            <person name="Kwon K."/>
        </authorList>
    </citation>
    <scope>NUCLEOTIDE SEQUENCE</scope>
    <source>
        <strain evidence="8">MEBiC11861</strain>
    </source>
</reference>
<keyword evidence="3 6" id="KW-0812">Transmembrane</keyword>
<dbReference type="EMBL" id="CP102480">
    <property type="protein sequence ID" value="UUX51345.1"/>
    <property type="molecule type" value="Genomic_DNA"/>
</dbReference>
<evidence type="ECO:0000256" key="4">
    <source>
        <dbReference type="ARBA" id="ARBA00022989"/>
    </source>
</evidence>
<proteinExistence type="inferred from homology"/>
<evidence type="ECO:0000313" key="9">
    <source>
        <dbReference type="Proteomes" id="UP001060336"/>
    </source>
</evidence>
<sequence length="287" mass="29846">MHIILFALSALIWGTGAYVTTLQAGPVPVPVSVAYRMLLLAGFMLVVLLATRSRLRVAGQDVPWIAAHAATFFALNFICFYYSTHLIPSGVATLALSTSPIFATVISFILFRETISLRALAGMVIGMAGLAVIVSPDLAKLSAGSDVLRGMLWALGAALGTAIGTIIGARNQRRGISPYTANFWGGIGGASICLAIALASGMEITIEPTALYLGSLVYLGIVASAGAFLIFFALVARVGPGRAAYTFTTVPVVALAMSVLLENVTLGPLMIAGTAMILTGNVLVLKR</sequence>
<comment type="similarity">
    <text evidence="2">Belongs to the EamA transporter family.</text>
</comment>
<dbReference type="PANTHER" id="PTHR32322">
    <property type="entry name" value="INNER MEMBRANE TRANSPORTER"/>
    <property type="match status" value="1"/>
</dbReference>
<evidence type="ECO:0000256" key="5">
    <source>
        <dbReference type="ARBA" id="ARBA00023136"/>
    </source>
</evidence>
<comment type="subcellular location">
    <subcellularLocation>
        <location evidence="1">Membrane</location>
        <topology evidence="1">Multi-pass membrane protein</topology>
    </subcellularLocation>
</comment>
<feature type="transmembrane region" description="Helical" evidence="6">
    <location>
        <begin position="117"/>
        <end position="135"/>
    </location>
</feature>
<keyword evidence="4 6" id="KW-1133">Transmembrane helix</keyword>
<dbReference type="Gene3D" id="1.10.3730.20">
    <property type="match status" value="1"/>
</dbReference>
<dbReference type="SUPFAM" id="SSF103481">
    <property type="entry name" value="Multidrug resistance efflux transporter EmrE"/>
    <property type="match status" value="2"/>
</dbReference>
<dbReference type="KEGG" id="naci:NUH88_06520"/>
<feature type="domain" description="EamA" evidence="7">
    <location>
        <begin position="149"/>
        <end position="285"/>
    </location>
</feature>
<dbReference type="InterPro" id="IPR037185">
    <property type="entry name" value="EmrE-like"/>
</dbReference>
<dbReference type="AlphaFoldDB" id="A0A9J7AY35"/>
<feature type="transmembrane region" description="Helical" evidence="6">
    <location>
        <begin position="89"/>
        <end position="110"/>
    </location>
</feature>
<dbReference type="RefSeq" id="WP_257770777.1">
    <property type="nucleotide sequence ID" value="NZ_CP102480.1"/>
</dbReference>
<dbReference type="Proteomes" id="UP001060336">
    <property type="component" value="Chromosome"/>
</dbReference>
<evidence type="ECO:0000256" key="6">
    <source>
        <dbReference type="SAM" id="Phobius"/>
    </source>
</evidence>
<keyword evidence="9" id="KW-1185">Reference proteome</keyword>
<evidence type="ECO:0000256" key="2">
    <source>
        <dbReference type="ARBA" id="ARBA00007362"/>
    </source>
</evidence>
<feature type="transmembrane region" description="Helical" evidence="6">
    <location>
        <begin position="267"/>
        <end position="285"/>
    </location>
</feature>
<feature type="transmembrane region" description="Helical" evidence="6">
    <location>
        <begin position="62"/>
        <end position="83"/>
    </location>
</feature>
<feature type="transmembrane region" description="Helical" evidence="6">
    <location>
        <begin position="211"/>
        <end position="236"/>
    </location>
</feature>
<dbReference type="InterPro" id="IPR000620">
    <property type="entry name" value="EamA_dom"/>
</dbReference>
<evidence type="ECO:0000256" key="3">
    <source>
        <dbReference type="ARBA" id="ARBA00022692"/>
    </source>
</evidence>
<feature type="transmembrane region" description="Helical" evidence="6">
    <location>
        <begin position="33"/>
        <end position="50"/>
    </location>
</feature>
<organism evidence="8 9">
    <name type="scientific">Nisaea acidiphila</name>
    <dbReference type="NCBI Taxonomy" id="1862145"/>
    <lineage>
        <taxon>Bacteria</taxon>
        <taxon>Pseudomonadati</taxon>
        <taxon>Pseudomonadota</taxon>
        <taxon>Alphaproteobacteria</taxon>
        <taxon>Rhodospirillales</taxon>
        <taxon>Thalassobaculaceae</taxon>
        <taxon>Nisaea</taxon>
    </lineage>
</organism>
<feature type="transmembrane region" description="Helical" evidence="6">
    <location>
        <begin position="181"/>
        <end position="199"/>
    </location>
</feature>
<dbReference type="Pfam" id="PF00892">
    <property type="entry name" value="EamA"/>
    <property type="match status" value="2"/>
</dbReference>